<proteinExistence type="predicted"/>
<dbReference type="PANTHER" id="PTHR24257">
    <property type="entry name" value="CHYMOTRYPSIN-LIKE ELASTASE FAMILY MEMBER"/>
    <property type="match status" value="1"/>
</dbReference>
<comment type="subcellular location">
    <subcellularLocation>
        <location evidence="1">Secreted</location>
    </subcellularLocation>
</comment>
<name>A0ABM0ZWI8_APLCA</name>
<evidence type="ECO:0000256" key="5">
    <source>
        <dbReference type="ARBA" id="ARBA00022825"/>
    </source>
</evidence>
<dbReference type="PROSITE" id="PS00134">
    <property type="entry name" value="TRYPSIN_HIS"/>
    <property type="match status" value="1"/>
</dbReference>
<accession>A0ABM0ZWI8</accession>
<reference evidence="10" key="1">
    <citation type="submission" date="2025-08" db="UniProtKB">
        <authorList>
            <consortium name="RefSeq"/>
        </authorList>
    </citation>
    <scope>IDENTIFICATION</scope>
</reference>
<evidence type="ECO:0000256" key="1">
    <source>
        <dbReference type="ARBA" id="ARBA00004613"/>
    </source>
</evidence>
<dbReference type="InterPro" id="IPR018114">
    <property type="entry name" value="TRYPSIN_HIS"/>
</dbReference>
<evidence type="ECO:0000256" key="7">
    <source>
        <dbReference type="SAM" id="SignalP"/>
    </source>
</evidence>
<dbReference type="SMART" id="SM00020">
    <property type="entry name" value="Tryp_SPc"/>
    <property type="match status" value="1"/>
</dbReference>
<dbReference type="Gene3D" id="2.40.10.10">
    <property type="entry name" value="Trypsin-like serine proteases"/>
    <property type="match status" value="2"/>
</dbReference>
<organism evidence="9 10">
    <name type="scientific">Aplysia californica</name>
    <name type="common">California sea hare</name>
    <dbReference type="NCBI Taxonomy" id="6500"/>
    <lineage>
        <taxon>Eukaryota</taxon>
        <taxon>Metazoa</taxon>
        <taxon>Spiralia</taxon>
        <taxon>Lophotrochozoa</taxon>
        <taxon>Mollusca</taxon>
        <taxon>Gastropoda</taxon>
        <taxon>Heterobranchia</taxon>
        <taxon>Euthyneura</taxon>
        <taxon>Tectipleura</taxon>
        <taxon>Aplysiida</taxon>
        <taxon>Aplysioidea</taxon>
        <taxon>Aplysiidae</taxon>
        <taxon>Aplysia</taxon>
    </lineage>
</organism>
<dbReference type="GO" id="GO:0006508">
    <property type="term" value="P:proteolysis"/>
    <property type="evidence" value="ECO:0007669"/>
    <property type="project" value="UniProtKB-KW"/>
</dbReference>
<protein>
    <submittedName>
        <fullName evidence="10">Transmembrane protease serine 12</fullName>
    </submittedName>
</protein>
<evidence type="ECO:0000256" key="4">
    <source>
        <dbReference type="ARBA" id="ARBA00022801"/>
    </source>
</evidence>
<dbReference type="PROSITE" id="PS50240">
    <property type="entry name" value="TRYPSIN_DOM"/>
    <property type="match status" value="1"/>
</dbReference>
<keyword evidence="3 10" id="KW-0645">Protease</keyword>
<keyword evidence="7" id="KW-0732">Signal</keyword>
<evidence type="ECO:0000313" key="10">
    <source>
        <dbReference type="RefSeq" id="XP_012935973.1"/>
    </source>
</evidence>
<feature type="signal peptide" evidence="7">
    <location>
        <begin position="1"/>
        <end position="30"/>
    </location>
</feature>
<keyword evidence="9" id="KW-1185">Reference proteome</keyword>
<keyword evidence="6" id="KW-0106">Calcium</keyword>
<evidence type="ECO:0000256" key="2">
    <source>
        <dbReference type="ARBA" id="ARBA00022525"/>
    </source>
</evidence>
<keyword evidence="2" id="KW-0964">Secreted</keyword>
<evidence type="ECO:0000259" key="8">
    <source>
        <dbReference type="PROSITE" id="PS50240"/>
    </source>
</evidence>
<dbReference type="SUPFAM" id="SSF50494">
    <property type="entry name" value="Trypsin-like serine proteases"/>
    <property type="match status" value="1"/>
</dbReference>
<sequence>MGPSGVLGGRLHVAVWVLALTATTSPTTDGFALLNGDTPDFGPMFNFSDFNKLEHQDSDIFAAEASEDDGSEFGPTFNISEWKQVLSQESNSFDAKENVMDDKSDATSEFGPTLVYRELFAVDDIPHTGDGPLVYRGPEARDENLTRGDDGIAPSPSIIGGINVPISLVPYTVALLVRSGGLYYQICGGVLMTRRKVLTAAHCVDQSRTYYVMMGVSDLRDSRNPYLQLIQVSRKYIHSSYRTYQDYDIAMLTLSSSARLNSRTWIVFPGYYLDTLPIKRCTVSGWGRTRTGEFFVGCCYTLLG</sequence>
<evidence type="ECO:0000256" key="3">
    <source>
        <dbReference type="ARBA" id="ARBA00022670"/>
    </source>
</evidence>
<evidence type="ECO:0000313" key="9">
    <source>
        <dbReference type="Proteomes" id="UP000694888"/>
    </source>
</evidence>
<dbReference type="Proteomes" id="UP000694888">
    <property type="component" value="Unplaced"/>
</dbReference>
<dbReference type="GeneID" id="106011325"/>
<dbReference type="GO" id="GO:0008233">
    <property type="term" value="F:peptidase activity"/>
    <property type="evidence" value="ECO:0007669"/>
    <property type="project" value="UniProtKB-KW"/>
</dbReference>
<dbReference type="InterPro" id="IPR050850">
    <property type="entry name" value="Peptidase_S1_Elastase_sf"/>
</dbReference>
<dbReference type="RefSeq" id="XP_012935973.1">
    <property type="nucleotide sequence ID" value="XM_013080519.1"/>
</dbReference>
<gene>
    <name evidence="10" type="primary">LOC106011325</name>
</gene>
<dbReference type="InterPro" id="IPR043504">
    <property type="entry name" value="Peptidase_S1_PA_chymotrypsin"/>
</dbReference>
<dbReference type="PANTHER" id="PTHR24257:SF0">
    <property type="entry name" value="CHYMOTRYPSIN-LIKE ELASTASE FAMILY MEMBER 1"/>
    <property type="match status" value="1"/>
</dbReference>
<dbReference type="InterPro" id="IPR001254">
    <property type="entry name" value="Trypsin_dom"/>
</dbReference>
<keyword evidence="5" id="KW-0720">Serine protease</keyword>
<keyword evidence="10" id="KW-0472">Membrane</keyword>
<dbReference type="Pfam" id="PF00089">
    <property type="entry name" value="Trypsin"/>
    <property type="match status" value="1"/>
</dbReference>
<keyword evidence="10" id="KW-0812">Transmembrane</keyword>
<feature type="domain" description="Peptidase S1" evidence="8">
    <location>
        <begin position="158"/>
        <end position="304"/>
    </location>
</feature>
<dbReference type="InterPro" id="IPR009003">
    <property type="entry name" value="Peptidase_S1_PA"/>
</dbReference>
<keyword evidence="4" id="KW-0378">Hydrolase</keyword>
<feature type="chain" id="PRO_5045978467" evidence="7">
    <location>
        <begin position="31"/>
        <end position="304"/>
    </location>
</feature>
<evidence type="ECO:0000256" key="6">
    <source>
        <dbReference type="ARBA" id="ARBA00022837"/>
    </source>
</evidence>